<dbReference type="AlphaFoldDB" id="A0A0A8X4P0"/>
<comment type="caution">
    <text evidence="3">The sequence shown here is derived from an EMBL/GenBank/DDBJ whole genome shotgun (WGS) entry which is preliminary data.</text>
</comment>
<dbReference type="InterPro" id="IPR041698">
    <property type="entry name" value="Methyltransf_25"/>
</dbReference>
<organism evidence="3 4">
    <name type="scientific">Mesobacillus selenatarsenatis (strain DSM 18680 / JCM 14380 / FERM P-15431 / SF-1)</name>
    <dbReference type="NCBI Taxonomy" id="1321606"/>
    <lineage>
        <taxon>Bacteria</taxon>
        <taxon>Bacillati</taxon>
        <taxon>Bacillota</taxon>
        <taxon>Bacilli</taxon>
        <taxon>Bacillales</taxon>
        <taxon>Bacillaceae</taxon>
        <taxon>Mesobacillus</taxon>
    </lineage>
</organism>
<proteinExistence type="predicted"/>
<keyword evidence="3" id="KW-0489">Methyltransferase</keyword>
<dbReference type="OrthoDB" id="9804312at2"/>
<gene>
    <name evidence="3" type="ORF">SAMD00020551_2144</name>
</gene>
<dbReference type="GO" id="GO:0032259">
    <property type="term" value="P:methylation"/>
    <property type="evidence" value="ECO:0007669"/>
    <property type="project" value="UniProtKB-KW"/>
</dbReference>
<dbReference type="RefSeq" id="WP_041965794.1">
    <property type="nucleotide sequence ID" value="NZ_BASE01000044.1"/>
</dbReference>
<dbReference type="STRING" id="1321606.SAMD00020551_2144"/>
<evidence type="ECO:0000256" key="1">
    <source>
        <dbReference type="ARBA" id="ARBA00022679"/>
    </source>
</evidence>
<dbReference type="GO" id="GO:0008168">
    <property type="term" value="F:methyltransferase activity"/>
    <property type="evidence" value="ECO:0007669"/>
    <property type="project" value="UniProtKB-KW"/>
</dbReference>
<sequence length="238" mass="27316">MKETIQSYEDLLTMLDHLLKEESEFNWDNFYSDRERRVPFFENHPDENLVEYVETERIKAGKALELGCGPGRNAIYLSRNDFHVDAVDQSEEGLGWAEERAKEQGVHVNFIQSNIFDLDIEEGTYDLVYDSGCFHHIPPHRRMSYIELVKRALKPGGFFALTCFVLGGELGGAAISDWEVYRGRSMRGGLGFTEEKLKEIFHDFNAVEIRKMRDKGPESSQFGTSALLAALFKKETME</sequence>
<dbReference type="PANTHER" id="PTHR43861:SF3">
    <property type="entry name" value="PUTATIVE (AFU_ORTHOLOGUE AFUA_2G14390)-RELATED"/>
    <property type="match status" value="1"/>
</dbReference>
<dbReference type="Pfam" id="PF13649">
    <property type="entry name" value="Methyltransf_25"/>
    <property type="match status" value="1"/>
</dbReference>
<dbReference type="EC" id="2.1.1.-" evidence="3"/>
<protein>
    <submittedName>
        <fullName evidence="3">Methyltransferase</fullName>
        <ecNumber evidence="3">2.1.1.-</ecNumber>
    </submittedName>
</protein>
<name>A0A0A8X4P0_MESS1</name>
<reference evidence="3 4" key="1">
    <citation type="submission" date="2013-06" db="EMBL/GenBank/DDBJ databases">
        <title>Whole genome shotgun sequence of Bacillus selenatarsenatis SF-1.</title>
        <authorList>
            <person name="Kuroda M."/>
            <person name="Sei K."/>
            <person name="Yamashita M."/>
            <person name="Ike M."/>
        </authorList>
    </citation>
    <scope>NUCLEOTIDE SEQUENCE [LARGE SCALE GENOMIC DNA]</scope>
    <source>
        <strain evidence="3 4">SF-1</strain>
    </source>
</reference>
<dbReference type="Gene3D" id="3.40.50.150">
    <property type="entry name" value="Vaccinia Virus protein VP39"/>
    <property type="match status" value="1"/>
</dbReference>
<dbReference type="EMBL" id="BASE01000044">
    <property type="protein sequence ID" value="GAM13997.1"/>
    <property type="molecule type" value="Genomic_DNA"/>
</dbReference>
<evidence type="ECO:0000313" key="3">
    <source>
        <dbReference type="EMBL" id="GAM13997.1"/>
    </source>
</evidence>
<dbReference type="Proteomes" id="UP000031014">
    <property type="component" value="Unassembled WGS sequence"/>
</dbReference>
<keyword evidence="4" id="KW-1185">Reference proteome</keyword>
<accession>A0A0A8X4P0</accession>
<evidence type="ECO:0000259" key="2">
    <source>
        <dbReference type="Pfam" id="PF13649"/>
    </source>
</evidence>
<feature type="domain" description="Methyltransferase" evidence="2">
    <location>
        <begin position="64"/>
        <end position="157"/>
    </location>
</feature>
<keyword evidence="1 3" id="KW-0808">Transferase</keyword>
<dbReference type="CDD" id="cd02440">
    <property type="entry name" value="AdoMet_MTases"/>
    <property type="match status" value="1"/>
</dbReference>
<dbReference type="SUPFAM" id="SSF53335">
    <property type="entry name" value="S-adenosyl-L-methionine-dependent methyltransferases"/>
    <property type="match status" value="1"/>
</dbReference>
<evidence type="ECO:0000313" key="4">
    <source>
        <dbReference type="Proteomes" id="UP000031014"/>
    </source>
</evidence>
<dbReference type="PANTHER" id="PTHR43861">
    <property type="entry name" value="TRANS-ACONITATE 2-METHYLTRANSFERASE-RELATED"/>
    <property type="match status" value="1"/>
</dbReference>
<dbReference type="InterPro" id="IPR029063">
    <property type="entry name" value="SAM-dependent_MTases_sf"/>
</dbReference>